<keyword evidence="2" id="KW-0472">Membrane</keyword>
<dbReference type="AlphaFoldDB" id="A0A2W5AD04"/>
<proteinExistence type="predicted"/>
<sequence>MMTAEIDPTPGEVARMRSWRGPLIAILVAFLVGLGLMAWLLSHSDRAARTLGVVAASPAPAPAAAPAPMLAPPAALPRVTADPQTVSALDARVADLESRIAHVSERAQLASGDASRAEGLLIAFAARRAIERGLGLGYIEAQLRVRFGATQPQAVSTVIAASRDPLTVEDLELSLDDLGPSLAADTTSGDGWWSSFRRELSGLAIIRKAGSPSPLPSERLRRARRMLEAGRVDAALAEVARMPGREKADGWMQAARRYIATRQALDVLETSAIVEPKTDGPPPLLPEPPRAAPAN</sequence>
<accession>A0A2W5AD04</accession>
<evidence type="ECO:0000256" key="2">
    <source>
        <dbReference type="SAM" id="Phobius"/>
    </source>
</evidence>
<feature type="transmembrane region" description="Helical" evidence="2">
    <location>
        <begin position="21"/>
        <end position="41"/>
    </location>
</feature>
<reference evidence="3 4" key="1">
    <citation type="submission" date="2017-08" db="EMBL/GenBank/DDBJ databases">
        <title>Infants hospitalized years apart are colonized by the same room-sourced microbial strains.</title>
        <authorList>
            <person name="Brooks B."/>
            <person name="Olm M.R."/>
            <person name="Firek B.A."/>
            <person name="Baker R."/>
            <person name="Thomas B.C."/>
            <person name="Morowitz M.J."/>
            <person name="Banfield J.F."/>
        </authorList>
    </citation>
    <scope>NUCLEOTIDE SEQUENCE [LARGE SCALE GENOMIC DNA]</scope>
    <source>
        <strain evidence="3">S2_018_000_R2_101</strain>
    </source>
</reference>
<evidence type="ECO:0008006" key="5">
    <source>
        <dbReference type="Google" id="ProtNLM"/>
    </source>
</evidence>
<feature type="compositionally biased region" description="Pro residues" evidence="1">
    <location>
        <begin position="279"/>
        <end position="295"/>
    </location>
</feature>
<comment type="caution">
    <text evidence="3">The sequence shown here is derived from an EMBL/GenBank/DDBJ whole genome shotgun (WGS) entry which is preliminary data.</text>
</comment>
<dbReference type="EMBL" id="QFNN01000002">
    <property type="protein sequence ID" value="PZO92103.1"/>
    <property type="molecule type" value="Genomic_DNA"/>
</dbReference>
<organism evidence="3 4">
    <name type="scientific">Sphingomonas sanxanigenens</name>
    <dbReference type="NCBI Taxonomy" id="397260"/>
    <lineage>
        <taxon>Bacteria</taxon>
        <taxon>Pseudomonadati</taxon>
        <taxon>Pseudomonadota</taxon>
        <taxon>Alphaproteobacteria</taxon>
        <taxon>Sphingomonadales</taxon>
        <taxon>Sphingomonadaceae</taxon>
        <taxon>Sphingomonas</taxon>
    </lineage>
</organism>
<gene>
    <name evidence="3" type="ORF">DI623_01245</name>
</gene>
<evidence type="ECO:0000313" key="3">
    <source>
        <dbReference type="EMBL" id="PZO92103.1"/>
    </source>
</evidence>
<keyword evidence="2" id="KW-1133">Transmembrane helix</keyword>
<name>A0A2W5AD04_9SPHN</name>
<feature type="region of interest" description="Disordered" evidence="1">
    <location>
        <begin position="272"/>
        <end position="295"/>
    </location>
</feature>
<evidence type="ECO:0000256" key="1">
    <source>
        <dbReference type="SAM" id="MobiDB-lite"/>
    </source>
</evidence>
<keyword evidence="2" id="KW-0812">Transmembrane</keyword>
<dbReference type="Proteomes" id="UP000249066">
    <property type="component" value="Unassembled WGS sequence"/>
</dbReference>
<protein>
    <recommendedName>
        <fullName evidence="5">Inner membrane protein</fullName>
    </recommendedName>
</protein>
<evidence type="ECO:0000313" key="4">
    <source>
        <dbReference type="Proteomes" id="UP000249066"/>
    </source>
</evidence>